<dbReference type="EC" id="3.1.1.23" evidence="3"/>
<evidence type="ECO:0000313" key="3">
    <source>
        <dbReference type="EMBL" id="CAB3728250.1"/>
    </source>
</evidence>
<dbReference type="Pfam" id="PF12146">
    <property type="entry name" value="Hydrolase_4"/>
    <property type="match status" value="1"/>
</dbReference>
<dbReference type="InterPro" id="IPR029058">
    <property type="entry name" value="AB_hydrolase_fold"/>
</dbReference>
<dbReference type="AlphaFoldDB" id="A0A6S7BEE5"/>
<dbReference type="GO" id="GO:0047372">
    <property type="term" value="F:monoacylglycerol lipase activity"/>
    <property type="evidence" value="ECO:0007669"/>
    <property type="project" value="UniProtKB-EC"/>
</dbReference>
<feature type="region of interest" description="Disordered" evidence="1">
    <location>
        <begin position="30"/>
        <end position="63"/>
    </location>
</feature>
<protein>
    <submittedName>
        <fullName evidence="3">Monoacylglycerol lipase</fullName>
        <ecNumber evidence="3">3.1.1.23</ecNumber>
    </submittedName>
</protein>
<keyword evidence="4" id="KW-1185">Reference proteome</keyword>
<keyword evidence="3" id="KW-0378">Hydrolase</keyword>
<feature type="domain" description="Serine aminopeptidase S33" evidence="2">
    <location>
        <begin position="65"/>
        <end position="295"/>
    </location>
</feature>
<proteinExistence type="predicted"/>
<accession>A0A6S7BEE5</accession>
<dbReference type="InterPro" id="IPR022742">
    <property type="entry name" value="Hydrolase_4"/>
</dbReference>
<dbReference type="SUPFAM" id="SSF53474">
    <property type="entry name" value="alpha/beta-Hydrolases"/>
    <property type="match status" value="1"/>
</dbReference>
<evidence type="ECO:0000256" key="1">
    <source>
        <dbReference type="SAM" id="MobiDB-lite"/>
    </source>
</evidence>
<evidence type="ECO:0000313" key="4">
    <source>
        <dbReference type="Proteomes" id="UP000494214"/>
    </source>
</evidence>
<dbReference type="PANTHER" id="PTHR11614">
    <property type="entry name" value="PHOSPHOLIPASE-RELATED"/>
    <property type="match status" value="1"/>
</dbReference>
<dbReference type="Proteomes" id="UP000494214">
    <property type="component" value="Unassembled WGS sequence"/>
</dbReference>
<name>A0A6S7BEE5_9BURK</name>
<gene>
    <name evidence="3" type="ORF">LMG26690_04547</name>
</gene>
<dbReference type="EMBL" id="CADIJM010000013">
    <property type="protein sequence ID" value="CAB3728250.1"/>
    <property type="molecule type" value="Genomic_DNA"/>
</dbReference>
<sequence>MSPISMAPAPDGTLLANYCWPAAPNVPPPIAGDGGRLSGGRHSGDGLSDDGHSRDAQAADGQPAARPSIYLLHGLSEHAGRYDRLARWLTARGWTVGAHDHRGHGRSGGHPATLRDQEDLVTDAVDRLQDWTQACGRPSILLGHSLGALVAVRIAQRRLADLDGLVLSSPPFAVNVPQWVRRTLTWMSLHAPDLRVPHGLAPARISHDRAVVKAYRADPLVRRRMTGRLARFVDEAGQQALREASLLPCRTLLMVAGDDSIVAAEGSRQFAQRAPAELLTLRWYDTAWHEIFNETAPIADPVYADLDEWLARTAQTLSLSPVLVPSAQEASTP</sequence>
<dbReference type="Gene3D" id="3.40.50.1820">
    <property type="entry name" value="alpha/beta hydrolase"/>
    <property type="match status" value="1"/>
</dbReference>
<reference evidence="3 4" key="1">
    <citation type="submission" date="2020-04" db="EMBL/GenBank/DDBJ databases">
        <authorList>
            <person name="De Canck E."/>
        </authorList>
    </citation>
    <scope>NUCLEOTIDE SEQUENCE [LARGE SCALE GENOMIC DNA]</scope>
    <source>
        <strain evidence="3 4">LMG 26690</strain>
    </source>
</reference>
<organism evidence="3 4">
    <name type="scientific">Achromobacter animicus</name>
    <dbReference type="NCBI Taxonomy" id="1389935"/>
    <lineage>
        <taxon>Bacteria</taxon>
        <taxon>Pseudomonadati</taxon>
        <taxon>Pseudomonadota</taxon>
        <taxon>Betaproteobacteria</taxon>
        <taxon>Burkholderiales</taxon>
        <taxon>Alcaligenaceae</taxon>
        <taxon>Achromobacter</taxon>
    </lineage>
</organism>
<evidence type="ECO:0000259" key="2">
    <source>
        <dbReference type="Pfam" id="PF12146"/>
    </source>
</evidence>
<dbReference type="InterPro" id="IPR051044">
    <property type="entry name" value="MAG_DAG_Lipase"/>
</dbReference>